<comment type="caution">
    <text evidence="1">The sequence shown here is derived from an EMBL/GenBank/DDBJ whole genome shotgun (WGS) entry which is preliminary data.</text>
</comment>
<keyword evidence="2" id="KW-1185">Reference proteome</keyword>
<gene>
    <name evidence="1" type="ORF">NQ176_g1115</name>
</gene>
<dbReference type="Proteomes" id="UP001143910">
    <property type="component" value="Unassembled WGS sequence"/>
</dbReference>
<name>A0ACC1NUP8_9HYPO</name>
<evidence type="ECO:0000313" key="1">
    <source>
        <dbReference type="EMBL" id="KAJ2982843.1"/>
    </source>
</evidence>
<dbReference type="EMBL" id="JANJQO010000055">
    <property type="protein sequence ID" value="KAJ2982843.1"/>
    <property type="molecule type" value="Genomic_DNA"/>
</dbReference>
<organism evidence="1 2">
    <name type="scientific">Zarea fungicola</name>
    <dbReference type="NCBI Taxonomy" id="93591"/>
    <lineage>
        <taxon>Eukaryota</taxon>
        <taxon>Fungi</taxon>
        <taxon>Dikarya</taxon>
        <taxon>Ascomycota</taxon>
        <taxon>Pezizomycotina</taxon>
        <taxon>Sordariomycetes</taxon>
        <taxon>Hypocreomycetidae</taxon>
        <taxon>Hypocreales</taxon>
        <taxon>Cordycipitaceae</taxon>
        <taxon>Zarea</taxon>
    </lineage>
</organism>
<accession>A0ACC1NUP8</accession>
<reference evidence="1" key="1">
    <citation type="submission" date="2022-08" db="EMBL/GenBank/DDBJ databases">
        <title>Genome Sequence of Lecanicillium fungicola.</title>
        <authorList>
            <person name="Buettner E."/>
        </authorList>
    </citation>
    <scope>NUCLEOTIDE SEQUENCE</scope>
    <source>
        <strain evidence="1">Babe33</strain>
    </source>
</reference>
<evidence type="ECO:0000313" key="2">
    <source>
        <dbReference type="Proteomes" id="UP001143910"/>
    </source>
</evidence>
<sequence>MVRKGNNPLTNPLQYASEQLLTGPPASYGTAQRKLPGYDYVIVGGGCAGCVLASKLSEDPEVRVLLLEAGSEHMGILESRVPLLFPKLFHSEHDWDYRTIEQPGLAYRRLFWPRGKLLGGSTSMNAMMYHHGSKSDYDEWATEKGCKGWSYDDLVPYFRCMENFTAHPHRPAIDMQHRGSGGEWQTGYSQLSSMVEEGFLPACEEAGIAANLDINTPAGTLGVTRVQTFIDKKGQRSSMATAFLTPEVLRRPNLYVACHAHVTRVLYDRLDSSKMPEAIGVELMTKRGGKRYEVHAKREVILCGGAVNTPQILLLSGIGPADELRQLGIPVVKDNNAVGRNLKDHLCPSALLLKSKAAFTYDYLNDNMRSIPSLLRWLVTGRGPLSSNIGEAAAFIRTADHPSLASKPENVPKDYTSGGVGPDVELMGAPIAFVHHGEEQAPPGIGIFSLALCILRPQSTGIISLRSVDPFDHPIIDPRYLTDEGGNDHKVMLAALRLCIKIANSPHWQKFLEPMTHNDDPSHYWWPSSSSDPDSITDEQLSVYMKEKAFTLYHPVGSARMGPKDVVNSVVDLECRVHGVSRLRVVDASIFPEQISGHPTAVIGAIACKMSDIIKGTFTPPGTPPVSL</sequence>
<proteinExistence type="predicted"/>
<protein>
    <submittedName>
        <fullName evidence="1">Uncharacterized protein</fullName>
    </submittedName>
</protein>